<comment type="subcellular location">
    <subcellularLocation>
        <location evidence="9">Cytoplasm</location>
    </subcellularLocation>
</comment>
<name>A0ABY7M0L6_9MOLU</name>
<keyword evidence="5 9" id="KW-0067">ATP-binding</keyword>
<evidence type="ECO:0000256" key="5">
    <source>
        <dbReference type="ARBA" id="ARBA00022840"/>
    </source>
</evidence>
<evidence type="ECO:0000259" key="12">
    <source>
        <dbReference type="Pfam" id="PF09334"/>
    </source>
</evidence>
<evidence type="ECO:0000256" key="9">
    <source>
        <dbReference type="HAMAP-Rule" id="MF_00049"/>
    </source>
</evidence>
<proteinExistence type="inferred from homology"/>
<comment type="caution">
    <text evidence="9">Lacks conserved residue(s) required for the propagation of feature annotation.</text>
</comment>
<keyword evidence="15" id="KW-1185">Reference proteome</keyword>
<dbReference type="HAMAP" id="MF_00049_B">
    <property type="entry name" value="Leu_tRNA_synth_B"/>
    <property type="match status" value="1"/>
</dbReference>
<feature type="domain" description="Leucyl-tRNA synthetase editing" evidence="13">
    <location>
        <begin position="224"/>
        <end position="419"/>
    </location>
</feature>
<dbReference type="InterPro" id="IPR002302">
    <property type="entry name" value="Leu-tRNA-ligase"/>
</dbReference>
<dbReference type="InterPro" id="IPR015413">
    <property type="entry name" value="Methionyl/Leucyl_tRNA_Synth"/>
</dbReference>
<reference evidence="14" key="1">
    <citation type="submission" date="2022-12" db="EMBL/GenBank/DDBJ databases">
        <title>Genomic Characterization of Candidatus Phytoplasma sacchari in China.</title>
        <authorList>
            <person name="Zhang R.-Y."/>
        </authorList>
    </citation>
    <scope>NUCLEOTIDE SEQUENCE [LARGE SCALE GENOMIC DNA]</scope>
    <source>
        <strain evidence="14">SCWL1</strain>
    </source>
</reference>
<evidence type="ECO:0000256" key="3">
    <source>
        <dbReference type="ARBA" id="ARBA00022598"/>
    </source>
</evidence>
<dbReference type="NCBIfam" id="TIGR00396">
    <property type="entry name" value="leuS_bact"/>
    <property type="match status" value="1"/>
</dbReference>
<feature type="binding site" evidence="9">
    <location>
        <position position="605"/>
    </location>
    <ligand>
        <name>ATP</name>
        <dbReference type="ChEBI" id="CHEBI:30616"/>
    </ligand>
</feature>
<dbReference type="InterPro" id="IPR025709">
    <property type="entry name" value="Leu_tRNA-synth_edit"/>
</dbReference>
<keyword evidence="6 9" id="KW-0648">Protein biosynthesis</keyword>
<dbReference type="CDD" id="cd07958">
    <property type="entry name" value="Anticodon_Ia_Leu_BEm"/>
    <property type="match status" value="1"/>
</dbReference>
<keyword evidence="7 9" id="KW-0030">Aminoacyl-tRNA synthetase</keyword>
<dbReference type="Gene3D" id="1.10.730.10">
    <property type="entry name" value="Isoleucyl-tRNA Synthetase, Domain 1"/>
    <property type="match status" value="1"/>
</dbReference>
<comment type="similarity">
    <text evidence="1 9 10">Belongs to the class-I aminoacyl-tRNA synthetase family.</text>
</comment>
<evidence type="ECO:0000256" key="10">
    <source>
        <dbReference type="RuleBase" id="RU363039"/>
    </source>
</evidence>
<feature type="domain" description="Methionyl/Leucyl tRNA synthetase" evidence="12">
    <location>
        <begin position="582"/>
        <end position="641"/>
    </location>
</feature>
<dbReference type="InterPro" id="IPR009008">
    <property type="entry name" value="Val/Leu/Ile-tRNA-synth_edit"/>
</dbReference>
<dbReference type="InterPro" id="IPR001412">
    <property type="entry name" value="aa-tRNA-synth_I_CS"/>
</dbReference>
<evidence type="ECO:0000256" key="6">
    <source>
        <dbReference type="ARBA" id="ARBA00022917"/>
    </source>
</evidence>
<accession>A0ABY7M0L6</accession>
<dbReference type="InterPro" id="IPR009080">
    <property type="entry name" value="tRNAsynth_Ia_anticodon-bd"/>
</dbReference>
<dbReference type="EC" id="6.1.1.4" evidence="9"/>
<evidence type="ECO:0000256" key="4">
    <source>
        <dbReference type="ARBA" id="ARBA00022741"/>
    </source>
</evidence>
<feature type="short sequence motif" description="'KMSKS' region" evidence="9">
    <location>
        <begin position="602"/>
        <end position="606"/>
    </location>
</feature>
<sequence>MLLYDFKKIESKWQKHWKKKKTFHTTNDLSKKKFYCLDMFPYPSSEGLHVGHIEGYTASDIVNRFKRMQGYNVLHPFGWDSFGLPAEQYALSTGNNPQKFTYKNISKFKIQIESLGKGIDWSKELATSDDYFYQWTQWIFKKLYEKGLAFIEDIEVNFCEKLGTVLANDEILQTDEGIFSERGNFPVVKKKMKQWVLKITKYAEKLLEGLDSLDWKKDIKEIQKKWIGKNKGFVFKFLFSLENDVKDNNYIEVFTTKPSTIFGVSALVLSPEHHFISILTSQENILKVNNYLDQIRRKSNLEKQINKKKTGVFTGSYVFHPFNKKKIPVWISDYVLIHYGTGVVMCVPSCDQRDYEFAKKFNLKFINVITNNNNYDVNKNTNNTINFMAIKNNLNNFYFINSDFLNGLNFEEAENKIVSLSIKQKKGYVHFTYKMHDWIFSRQRYWGEPFPVFYDEKDNIYLEKDEDLPLRLPILDKIVISGDGTSPLSRSFSWLYFEKNGHKYKRDSNTMPQVAGSSWYYIGYILKNHLGIIPLNSLEAKKRLDYFLPVDIYIGGKEHAVGHLLYARFWHKFLYDLGLVSTKEPFLKLVNQGMILGKDRLKMSKSKKNSINASLILNQYGADVLRVYIMFLGPLEEDKIWIENGLKGIQRFLNRIYKIFNLSYILEDDFLPLNSSLYQTIQKVTKYYEELKFNKVISQLMIFINQVYKLKNISKKQMKLFLKLLNPIAPHITEELNYVFFSNEDELVNSIWPSFYLDKSSESIFENSDSHNCKIIIQIDGKFKTDLIINKNENKNFILQKALNNHKIDLLIKNKEIIKVIYVKNKLLNLVTKIKDNSNCKKNIY</sequence>
<feature type="domain" description="Methionyl/Leucyl tRNA synthetase" evidence="12">
    <location>
        <begin position="40"/>
        <end position="171"/>
    </location>
</feature>
<dbReference type="InterPro" id="IPR014729">
    <property type="entry name" value="Rossmann-like_a/b/a_fold"/>
</dbReference>
<evidence type="ECO:0000313" key="14">
    <source>
        <dbReference type="EMBL" id="WBL31271.1"/>
    </source>
</evidence>
<comment type="catalytic activity">
    <reaction evidence="8 9">
        <text>tRNA(Leu) + L-leucine + ATP = L-leucyl-tRNA(Leu) + AMP + diphosphate</text>
        <dbReference type="Rhea" id="RHEA:11688"/>
        <dbReference type="Rhea" id="RHEA-COMP:9613"/>
        <dbReference type="Rhea" id="RHEA-COMP:9622"/>
        <dbReference type="ChEBI" id="CHEBI:30616"/>
        <dbReference type="ChEBI" id="CHEBI:33019"/>
        <dbReference type="ChEBI" id="CHEBI:57427"/>
        <dbReference type="ChEBI" id="CHEBI:78442"/>
        <dbReference type="ChEBI" id="CHEBI:78494"/>
        <dbReference type="ChEBI" id="CHEBI:456215"/>
        <dbReference type="EC" id="6.1.1.4"/>
    </reaction>
</comment>
<dbReference type="Pfam" id="PF09334">
    <property type="entry name" value="tRNA-synt_1g"/>
    <property type="match status" value="2"/>
</dbReference>
<evidence type="ECO:0000256" key="8">
    <source>
        <dbReference type="ARBA" id="ARBA00047469"/>
    </source>
</evidence>
<organism evidence="14 15">
    <name type="scientific">Candidatus Phytoplasma sacchari</name>
    <dbReference type="NCBI Taxonomy" id="2609813"/>
    <lineage>
        <taxon>Bacteria</taxon>
        <taxon>Bacillati</taxon>
        <taxon>Mycoplasmatota</taxon>
        <taxon>Mollicutes</taxon>
        <taxon>Acholeplasmatales</taxon>
        <taxon>Acholeplasmataceae</taxon>
        <taxon>Candidatus Phytoplasma</taxon>
        <taxon>16SrXI (Rice yellow dwarf group)</taxon>
    </lineage>
</organism>
<protein>
    <recommendedName>
        <fullName evidence="9">Leucine--tRNA ligase</fullName>
        <ecNumber evidence="9">6.1.1.4</ecNumber>
    </recommendedName>
    <alternativeName>
        <fullName evidence="9">Leucyl-tRNA synthetase</fullName>
        <shortName evidence="9">LeuRS</shortName>
    </alternativeName>
</protein>
<dbReference type="PANTHER" id="PTHR43740:SF2">
    <property type="entry name" value="LEUCINE--TRNA LIGASE, MITOCHONDRIAL"/>
    <property type="match status" value="1"/>
</dbReference>
<dbReference type="Gene3D" id="3.10.20.590">
    <property type="match status" value="1"/>
</dbReference>
<dbReference type="InterPro" id="IPR013155">
    <property type="entry name" value="M/V/L/I-tRNA-synth_anticd-bd"/>
</dbReference>
<dbReference type="EMBL" id="CP115156">
    <property type="protein sequence ID" value="WBL31271.1"/>
    <property type="molecule type" value="Genomic_DNA"/>
</dbReference>
<dbReference type="SUPFAM" id="SSF50677">
    <property type="entry name" value="ValRS/IleRS/LeuRS editing domain"/>
    <property type="match status" value="1"/>
</dbReference>
<dbReference type="Pfam" id="PF08264">
    <property type="entry name" value="Anticodon_1"/>
    <property type="match status" value="1"/>
</dbReference>
<dbReference type="Pfam" id="PF13603">
    <property type="entry name" value="tRNA-synt_1_2"/>
    <property type="match status" value="1"/>
</dbReference>
<evidence type="ECO:0000259" key="11">
    <source>
        <dbReference type="Pfam" id="PF08264"/>
    </source>
</evidence>
<evidence type="ECO:0000256" key="7">
    <source>
        <dbReference type="ARBA" id="ARBA00023146"/>
    </source>
</evidence>
<dbReference type="SUPFAM" id="SSF52374">
    <property type="entry name" value="Nucleotidylyl transferase"/>
    <property type="match status" value="1"/>
</dbReference>
<evidence type="ECO:0000259" key="13">
    <source>
        <dbReference type="Pfam" id="PF13603"/>
    </source>
</evidence>
<keyword evidence="3 9" id="KW-0436">Ligase</keyword>
<dbReference type="PROSITE" id="PS00178">
    <property type="entry name" value="AA_TRNA_LIGASE_I"/>
    <property type="match status" value="1"/>
</dbReference>
<evidence type="ECO:0000313" key="15">
    <source>
        <dbReference type="Proteomes" id="UP001210120"/>
    </source>
</evidence>
<dbReference type="PANTHER" id="PTHR43740">
    <property type="entry name" value="LEUCYL-TRNA SYNTHETASE"/>
    <property type="match status" value="1"/>
</dbReference>
<dbReference type="GO" id="GO:0004823">
    <property type="term" value="F:leucine-tRNA ligase activity"/>
    <property type="evidence" value="ECO:0007669"/>
    <property type="project" value="UniProtKB-EC"/>
</dbReference>
<dbReference type="Gene3D" id="3.40.50.620">
    <property type="entry name" value="HUPs"/>
    <property type="match status" value="2"/>
</dbReference>
<dbReference type="SUPFAM" id="SSF47323">
    <property type="entry name" value="Anticodon-binding domain of a subclass of class I aminoacyl-tRNA synthetases"/>
    <property type="match status" value="1"/>
</dbReference>
<evidence type="ECO:0000256" key="1">
    <source>
        <dbReference type="ARBA" id="ARBA00005594"/>
    </source>
</evidence>
<dbReference type="Proteomes" id="UP001210120">
    <property type="component" value="Chromosome"/>
</dbReference>
<feature type="domain" description="Methionyl/Valyl/Leucyl/Isoleucyl-tRNA synthetase anticodon-binding" evidence="11">
    <location>
        <begin position="675"/>
        <end position="796"/>
    </location>
</feature>
<evidence type="ECO:0000256" key="2">
    <source>
        <dbReference type="ARBA" id="ARBA00022490"/>
    </source>
</evidence>
<gene>
    <name evidence="9 14" type="primary">leuS</name>
    <name evidence="14" type="ORF">O7R10_01495</name>
</gene>
<keyword evidence="4 9" id="KW-0547">Nucleotide-binding</keyword>
<dbReference type="PRINTS" id="PR00985">
    <property type="entry name" value="TRNASYNTHLEU"/>
</dbReference>
<keyword evidence="2 9" id="KW-0963">Cytoplasm</keyword>